<dbReference type="CDD" id="cd06815">
    <property type="entry name" value="PLPDE_III_AR_like_1"/>
    <property type="match status" value="1"/>
</dbReference>
<dbReference type="GO" id="GO:0046872">
    <property type="term" value="F:metal ion binding"/>
    <property type="evidence" value="ECO:0007669"/>
    <property type="project" value="InterPro"/>
</dbReference>
<dbReference type="EC" id="5.1.1.12" evidence="6"/>
<evidence type="ECO:0000256" key="4">
    <source>
        <dbReference type="PROSITE-ProRule" id="PRU00742"/>
    </source>
</evidence>
<evidence type="ECO:0000313" key="6">
    <source>
        <dbReference type="EMBL" id="AXF84717.1"/>
    </source>
</evidence>
<evidence type="ECO:0000259" key="5">
    <source>
        <dbReference type="Pfam" id="PF01168"/>
    </source>
</evidence>
<sequence>MSGPQVIVDLDIIEANARAVTSKCAESGIEVFGVTKGTCGMPQVARAMLRGGVTGIGESRFENIRRLRDSGITAPILLLRSPPLSLVDEVVKDVDISLNSELEIIEALSAAAVRRSKIHDIILMVDLGDLREGVWPDDLDNVVARVQDLPGVRLIGLGTNLLCLSAVMPSDENLGRLAHYAKQIEEKFDLKLRYVSGGNSGSLPLLLEKGLPAGINHLRVGEAILQGGRDTFYDEPWRALNRDAFLLEGELIEVKRKPSRPIGKTSVDAFGNVPTFVDRGERLRGILNIGREDVNPESLTPIDQRVELLGASSDHLIIDIEAMDPPPEVGDKVHFHMGYSALLAAMTSEYVQKTPKRQDEEDTMHNRSLTIVTDPELERFSKEIDLPARLAELHIDMHPTRVVDAENSLDEHIQATLKDEDMPLVFGQDSMSTHIALQAATQLHDAIGLIVFDAQAHFEPTHTYGPASSLYHSFKGEPQDLLTPVLSPENVVLVGLRSTSPNEANALRASRVNVFTIADIDALGMHEVTRRAILLASSGTEGVWVNYNPNVSDIRGDAGEGAGGITFRETHQTMETVHQSCRVLGLSVTGLAAEDSDQRVHHTLHFVLSALGKKIY</sequence>
<dbReference type="KEGG" id="hyf:DTO96_100427"/>
<dbReference type="GO" id="GO:0016813">
    <property type="term" value="F:hydrolase activity, acting on carbon-nitrogen (but not peptide) bonds, in linear amidines"/>
    <property type="evidence" value="ECO:0007669"/>
    <property type="project" value="UniProtKB-ARBA"/>
</dbReference>
<evidence type="ECO:0000256" key="1">
    <source>
        <dbReference type="ARBA" id="ARBA00001933"/>
    </source>
</evidence>
<gene>
    <name evidence="6" type="primary">orr</name>
    <name evidence="6" type="ORF">DTO96_100427</name>
</gene>
<dbReference type="GO" id="GO:0030170">
    <property type="term" value="F:pyridoxal phosphate binding"/>
    <property type="evidence" value="ECO:0007669"/>
    <property type="project" value="TreeGrafter"/>
</dbReference>
<dbReference type="Gene3D" id="3.40.800.10">
    <property type="entry name" value="Ureohydrolase domain"/>
    <property type="match status" value="1"/>
</dbReference>
<dbReference type="GO" id="GO:0008784">
    <property type="term" value="F:alanine racemase activity"/>
    <property type="evidence" value="ECO:0007669"/>
    <property type="project" value="TreeGrafter"/>
</dbReference>
<dbReference type="GO" id="GO:0005829">
    <property type="term" value="C:cytosol"/>
    <property type="evidence" value="ECO:0007669"/>
    <property type="project" value="TreeGrafter"/>
</dbReference>
<dbReference type="PROSITE" id="PS51409">
    <property type="entry name" value="ARGINASE_2"/>
    <property type="match status" value="1"/>
</dbReference>
<keyword evidence="2" id="KW-0663">Pyridoxal phosphate</keyword>
<dbReference type="PANTHER" id="PTHR30511:SF3">
    <property type="entry name" value="LYSINE RACEMASE"/>
    <property type="match status" value="1"/>
</dbReference>
<dbReference type="Pfam" id="PF01168">
    <property type="entry name" value="Ala_racemase_N"/>
    <property type="match status" value="1"/>
</dbReference>
<proteinExistence type="inferred from homology"/>
<keyword evidence="3 6" id="KW-0413">Isomerase</keyword>
<dbReference type="SUPFAM" id="SSF52768">
    <property type="entry name" value="Arginase/deacetylase"/>
    <property type="match status" value="1"/>
</dbReference>
<keyword evidence="7" id="KW-1185">Reference proteome</keyword>
<accession>A0A345D8M9</accession>
<evidence type="ECO:0000313" key="7">
    <source>
        <dbReference type="Proteomes" id="UP000252182"/>
    </source>
</evidence>
<dbReference type="PANTHER" id="PTHR30511">
    <property type="entry name" value="ALANINE RACEMASE"/>
    <property type="match status" value="1"/>
</dbReference>
<evidence type="ECO:0000256" key="2">
    <source>
        <dbReference type="ARBA" id="ARBA00022898"/>
    </source>
</evidence>
<dbReference type="Pfam" id="PF00491">
    <property type="entry name" value="Arginase"/>
    <property type="match status" value="1"/>
</dbReference>
<evidence type="ECO:0000256" key="3">
    <source>
        <dbReference type="ARBA" id="ARBA00023235"/>
    </source>
</evidence>
<dbReference type="Proteomes" id="UP000252182">
    <property type="component" value="Chromosome"/>
</dbReference>
<dbReference type="InterPro" id="IPR006035">
    <property type="entry name" value="Ureohydrolase"/>
</dbReference>
<dbReference type="GO" id="GO:0050157">
    <property type="term" value="F:ornithine racemase activity"/>
    <property type="evidence" value="ECO:0007669"/>
    <property type="project" value="UniProtKB-EC"/>
</dbReference>
<protein>
    <submittedName>
        <fullName evidence="6">Ornithine racemase</fullName>
        <ecNumber evidence="6">5.1.1.12</ecNumber>
    </submittedName>
</protein>
<feature type="domain" description="Alanine racemase N-terminal" evidence="5">
    <location>
        <begin position="8"/>
        <end position="224"/>
    </location>
</feature>
<organism evidence="6 7">
    <name type="scientific">Ephemeroptericola cinctiostellae</name>
    <dbReference type="NCBI Taxonomy" id="2268024"/>
    <lineage>
        <taxon>Bacteria</taxon>
        <taxon>Pseudomonadati</taxon>
        <taxon>Pseudomonadota</taxon>
        <taxon>Betaproteobacteria</taxon>
        <taxon>Burkholderiales</taxon>
        <taxon>Burkholderiaceae</taxon>
        <taxon>Ephemeroptericola</taxon>
    </lineage>
</organism>
<dbReference type="OrthoDB" id="504078at2"/>
<dbReference type="InterPro" id="IPR023696">
    <property type="entry name" value="Ureohydrolase_dom_sf"/>
</dbReference>
<dbReference type="InterPro" id="IPR029066">
    <property type="entry name" value="PLP-binding_barrel"/>
</dbReference>
<dbReference type="InterPro" id="IPR001608">
    <property type="entry name" value="Ala_racemase_N"/>
</dbReference>
<reference evidence="7" key="1">
    <citation type="submission" date="2018-07" db="EMBL/GenBank/DDBJ databases">
        <authorList>
            <person name="Kim H."/>
        </authorList>
    </citation>
    <scope>NUCLEOTIDE SEQUENCE [LARGE SCALE GENOMIC DNA]</scope>
    <source>
        <strain evidence="7">F02</strain>
    </source>
</reference>
<dbReference type="RefSeq" id="WP_114561987.1">
    <property type="nucleotide sequence ID" value="NZ_CP031124.1"/>
</dbReference>
<comment type="similarity">
    <text evidence="4">Belongs to the arginase family.</text>
</comment>
<dbReference type="SUPFAM" id="SSF51419">
    <property type="entry name" value="PLP-binding barrel"/>
    <property type="match status" value="1"/>
</dbReference>
<dbReference type="Gene3D" id="3.20.20.10">
    <property type="entry name" value="Alanine racemase"/>
    <property type="match status" value="1"/>
</dbReference>
<name>A0A345D8M9_9BURK</name>
<dbReference type="EMBL" id="CP031124">
    <property type="protein sequence ID" value="AXF84717.1"/>
    <property type="molecule type" value="Genomic_DNA"/>
</dbReference>
<dbReference type="AlphaFoldDB" id="A0A345D8M9"/>
<dbReference type="InterPro" id="IPR000821">
    <property type="entry name" value="Ala_racemase"/>
</dbReference>
<comment type="cofactor">
    <cofactor evidence="1">
        <name>pyridoxal 5'-phosphate</name>
        <dbReference type="ChEBI" id="CHEBI:597326"/>
    </cofactor>
</comment>